<dbReference type="STRING" id="1249483.LEP1GSC202_3523"/>
<dbReference type="EMBL" id="AOGX02000037">
    <property type="protein sequence ID" value="EOQ87402.1"/>
    <property type="molecule type" value="Genomic_DNA"/>
</dbReference>
<feature type="domain" description="OLD protein-like TOPRIM" evidence="2">
    <location>
        <begin position="359"/>
        <end position="421"/>
    </location>
</feature>
<dbReference type="InterPro" id="IPR041685">
    <property type="entry name" value="AAA_GajA/Old/RecF-like"/>
</dbReference>
<comment type="caution">
    <text evidence="3">The sequence shown here is derived from an EMBL/GenBank/DDBJ whole genome shotgun (WGS) entry which is preliminary data.</text>
</comment>
<dbReference type="AlphaFoldDB" id="A0A5E8H978"/>
<dbReference type="InterPro" id="IPR034139">
    <property type="entry name" value="TOPRIM_OLD"/>
</dbReference>
<organism evidence="3 4">
    <name type="scientific">Leptospira yanagawae serovar Saopaulo str. Sao Paulo = ATCC 700523</name>
    <dbReference type="NCBI Taxonomy" id="1249483"/>
    <lineage>
        <taxon>Bacteria</taxon>
        <taxon>Pseudomonadati</taxon>
        <taxon>Spirochaetota</taxon>
        <taxon>Spirochaetia</taxon>
        <taxon>Leptospirales</taxon>
        <taxon>Leptospiraceae</taxon>
        <taxon>Leptospira</taxon>
    </lineage>
</organism>
<accession>A0A5E8H978</accession>
<feature type="domain" description="Endonuclease GajA/Old nuclease/RecF-like AAA" evidence="1">
    <location>
        <begin position="131"/>
        <end position="306"/>
    </location>
</feature>
<sequence length="526" mass="61590">MGSRSGGKTTFLKAYNFFVEPKQTAQLHDFLNHDLKNKIEIEAIYTVSPDEDKKDKSLGKEDPEWINKWVTTENEIKIKKTWNNIGEIGVKNTFDPKQNKYVDGGFGGFDTLLKKYSPSAIEINAVLTIEDLEKSINDIITKNHIKKLETTYKDTYEKLINGIQKLKEDISKSSDILEINNKMNDFFSRIFPKFEVSIYPLPDEGIDLTKTLKSTHGLLVHEKEKQKKDIDLKLNGHGVIRQAFFSFLSTYQNEIIGSDKQYIILFEEPELYLHPEAIYTLRRQLYDLSKNSPYQIMCATHAPLMIDLSEHHSSLIRLVKNEDTEITKTYQVDFNAFDSEEKEKLQMINRFNPHICEAFFSDQAILVEGDTEAIIYRTLIDKFYLPNKYFILNTGSKSNIQFYQKILTHFGIKHVIVHDCDEREYIDKNKKKKINPMFTVNENIWKEIENSNSIHPFISRRYTHYLNFENAHGYEHDEKLGKPLSAFKFADSIEKDLKYPCIEFLNDLFSKNEINHDQDYLLKLYI</sequence>
<dbReference type="CDD" id="cd01026">
    <property type="entry name" value="TOPRIM_OLD"/>
    <property type="match status" value="1"/>
</dbReference>
<dbReference type="Gene3D" id="3.40.50.300">
    <property type="entry name" value="P-loop containing nucleotide triphosphate hydrolases"/>
    <property type="match status" value="1"/>
</dbReference>
<gene>
    <name evidence="3" type="ORF">LEP1GSC202_3523</name>
</gene>
<evidence type="ECO:0000313" key="4">
    <source>
        <dbReference type="Proteomes" id="UP000013996"/>
    </source>
</evidence>
<evidence type="ECO:0000259" key="2">
    <source>
        <dbReference type="Pfam" id="PF20469"/>
    </source>
</evidence>
<evidence type="ECO:0000259" key="1">
    <source>
        <dbReference type="Pfam" id="PF13175"/>
    </source>
</evidence>
<protein>
    <submittedName>
        <fullName evidence="3">AAA domain protein</fullName>
    </submittedName>
</protein>
<dbReference type="SUPFAM" id="SSF52540">
    <property type="entry name" value="P-loop containing nucleoside triphosphate hydrolases"/>
    <property type="match status" value="1"/>
</dbReference>
<dbReference type="InterPro" id="IPR027417">
    <property type="entry name" value="P-loop_NTPase"/>
</dbReference>
<dbReference type="Pfam" id="PF20469">
    <property type="entry name" value="OLD-like_TOPRIM"/>
    <property type="match status" value="1"/>
</dbReference>
<name>A0A5E8H978_9LEPT</name>
<dbReference type="Proteomes" id="UP000013996">
    <property type="component" value="Unassembled WGS sequence"/>
</dbReference>
<dbReference type="Pfam" id="PF13175">
    <property type="entry name" value="AAA_15"/>
    <property type="match status" value="1"/>
</dbReference>
<dbReference type="PANTHER" id="PTHR43581">
    <property type="entry name" value="ATP/GTP PHOSPHATASE"/>
    <property type="match status" value="1"/>
</dbReference>
<reference evidence="3 4" key="1">
    <citation type="submission" date="2013-04" db="EMBL/GenBank/DDBJ databases">
        <authorList>
            <person name="Harkins D.M."/>
            <person name="Durkin A.S."/>
            <person name="Brinkac L.M."/>
            <person name="Haft D.H."/>
            <person name="Selengut J.D."/>
            <person name="Sanka R."/>
            <person name="DePew J."/>
            <person name="Purushe J."/>
            <person name="Hartskeerl R.A."/>
            <person name="Ahmed A."/>
            <person name="van der Linden H."/>
            <person name="Goris M.G.A."/>
            <person name="Vinetz J.M."/>
            <person name="Sutton G.G."/>
            <person name="Nierman W.C."/>
            <person name="Fouts D.E."/>
        </authorList>
    </citation>
    <scope>NUCLEOTIDE SEQUENCE [LARGE SCALE GENOMIC DNA]</scope>
    <source>
        <strain evidence="3 4">Sao Paulo</strain>
    </source>
</reference>
<dbReference type="InterPro" id="IPR051396">
    <property type="entry name" value="Bact_Antivir_Def_Nuclease"/>
</dbReference>
<evidence type="ECO:0000313" key="3">
    <source>
        <dbReference type="EMBL" id="EOQ87402.1"/>
    </source>
</evidence>
<dbReference type="PANTHER" id="PTHR43581:SF2">
    <property type="entry name" value="EXCINUCLEASE ATPASE SUBUNIT"/>
    <property type="match status" value="1"/>
</dbReference>
<proteinExistence type="predicted"/>